<dbReference type="GO" id="GO:0043682">
    <property type="term" value="F:P-type divalent copper transporter activity"/>
    <property type="evidence" value="ECO:0007669"/>
    <property type="project" value="TreeGrafter"/>
</dbReference>
<gene>
    <name evidence="13" type="ORF">CH360_02935</name>
    <name evidence="14" type="ORF">CH373_02940</name>
</gene>
<dbReference type="PROSITE" id="PS00154">
    <property type="entry name" value="ATPASE_E1_E2"/>
    <property type="match status" value="1"/>
</dbReference>
<keyword evidence="5 11" id="KW-0479">Metal-binding</keyword>
<dbReference type="InterPro" id="IPR023299">
    <property type="entry name" value="ATPase_P-typ_cyto_dom_N"/>
</dbReference>
<dbReference type="OrthoDB" id="9760364at2"/>
<dbReference type="GO" id="GO:0005507">
    <property type="term" value="F:copper ion binding"/>
    <property type="evidence" value="ECO:0007669"/>
    <property type="project" value="TreeGrafter"/>
</dbReference>
<dbReference type="SUPFAM" id="SSF81665">
    <property type="entry name" value="Calcium ATPase, transmembrane domain M"/>
    <property type="match status" value="1"/>
</dbReference>
<dbReference type="InterPro" id="IPR027256">
    <property type="entry name" value="P-typ_ATPase_IB"/>
</dbReference>
<name>A0A2M9ZSZ6_9LEPT</name>
<feature type="transmembrane region" description="Helical" evidence="11">
    <location>
        <begin position="150"/>
        <end position="174"/>
    </location>
</feature>
<evidence type="ECO:0000256" key="2">
    <source>
        <dbReference type="ARBA" id="ARBA00006024"/>
    </source>
</evidence>
<dbReference type="InterPro" id="IPR018303">
    <property type="entry name" value="ATPase_P-typ_P_site"/>
</dbReference>
<dbReference type="Proteomes" id="UP000231990">
    <property type="component" value="Unassembled WGS sequence"/>
</dbReference>
<keyword evidence="15" id="KW-1185">Reference proteome</keyword>
<evidence type="ECO:0000313" key="13">
    <source>
        <dbReference type="EMBL" id="PJZ71607.1"/>
    </source>
</evidence>
<dbReference type="Pfam" id="PF00702">
    <property type="entry name" value="Hydrolase"/>
    <property type="match status" value="1"/>
</dbReference>
<keyword evidence="4 11" id="KW-0812">Transmembrane</keyword>
<dbReference type="NCBIfam" id="TIGR01511">
    <property type="entry name" value="ATPase-IB1_Cu"/>
    <property type="match status" value="1"/>
</dbReference>
<dbReference type="EMBL" id="NPDZ01000001">
    <property type="protein sequence ID" value="PJZ75222.1"/>
    <property type="molecule type" value="Genomic_DNA"/>
</dbReference>
<feature type="domain" description="HMA" evidence="12">
    <location>
        <begin position="1"/>
        <end position="57"/>
    </location>
</feature>
<dbReference type="SFLD" id="SFLDF00027">
    <property type="entry name" value="p-type_atpase"/>
    <property type="match status" value="1"/>
</dbReference>
<dbReference type="SFLD" id="SFLDG00002">
    <property type="entry name" value="C1.7:_P-type_atpase_like"/>
    <property type="match status" value="1"/>
</dbReference>
<dbReference type="InterPro" id="IPR023214">
    <property type="entry name" value="HAD_sf"/>
</dbReference>
<accession>A0A2M9ZSZ6</accession>
<dbReference type="Pfam" id="PF00122">
    <property type="entry name" value="E1-E2_ATPase"/>
    <property type="match status" value="1"/>
</dbReference>
<dbReference type="InterPro" id="IPR044492">
    <property type="entry name" value="P_typ_ATPase_HD_dom"/>
</dbReference>
<dbReference type="PRINTS" id="PR00943">
    <property type="entry name" value="CUATPASE"/>
</dbReference>
<dbReference type="SUPFAM" id="SSF56784">
    <property type="entry name" value="HAD-like"/>
    <property type="match status" value="1"/>
</dbReference>
<evidence type="ECO:0000256" key="6">
    <source>
        <dbReference type="ARBA" id="ARBA00022741"/>
    </source>
</evidence>
<feature type="transmembrane region" description="Helical" evidence="11">
    <location>
        <begin position="194"/>
        <end position="213"/>
    </location>
</feature>
<comment type="subcellular location">
    <subcellularLocation>
        <location evidence="1">Cell membrane</location>
        <topology evidence="1">Multi-pass membrane protein</topology>
    </subcellularLocation>
</comment>
<dbReference type="PANTHER" id="PTHR43520:SF8">
    <property type="entry name" value="P-TYPE CU(+) TRANSPORTER"/>
    <property type="match status" value="1"/>
</dbReference>
<dbReference type="CDD" id="cd00371">
    <property type="entry name" value="HMA"/>
    <property type="match status" value="1"/>
</dbReference>
<evidence type="ECO:0000256" key="3">
    <source>
        <dbReference type="ARBA" id="ARBA00022475"/>
    </source>
</evidence>
<dbReference type="EMBL" id="NPDY01000001">
    <property type="protein sequence ID" value="PJZ71607.1"/>
    <property type="molecule type" value="Genomic_DNA"/>
</dbReference>
<dbReference type="InterPro" id="IPR023298">
    <property type="entry name" value="ATPase_P-typ_TM_dom_sf"/>
</dbReference>
<dbReference type="FunFam" id="2.70.150.10:FF:000020">
    <property type="entry name" value="Copper-exporting P-type ATPase A"/>
    <property type="match status" value="1"/>
</dbReference>
<proteinExistence type="inferred from homology"/>
<dbReference type="Pfam" id="PF00403">
    <property type="entry name" value="HMA"/>
    <property type="match status" value="1"/>
</dbReference>
<evidence type="ECO:0000256" key="4">
    <source>
        <dbReference type="ARBA" id="ARBA00022692"/>
    </source>
</evidence>
<dbReference type="InterPro" id="IPR001757">
    <property type="entry name" value="P_typ_ATPase"/>
</dbReference>
<keyword evidence="10 11" id="KW-0472">Membrane</keyword>
<evidence type="ECO:0000313" key="15">
    <source>
        <dbReference type="Proteomes" id="UP000231962"/>
    </source>
</evidence>
<dbReference type="GO" id="GO:0060003">
    <property type="term" value="P:copper ion export"/>
    <property type="evidence" value="ECO:0007669"/>
    <property type="project" value="UniProtKB-ARBA"/>
</dbReference>
<evidence type="ECO:0000256" key="11">
    <source>
        <dbReference type="RuleBase" id="RU362081"/>
    </source>
</evidence>
<keyword evidence="6 11" id="KW-0547">Nucleotide-binding</keyword>
<dbReference type="GO" id="GO:0005886">
    <property type="term" value="C:plasma membrane"/>
    <property type="evidence" value="ECO:0007669"/>
    <property type="project" value="UniProtKB-SubCell"/>
</dbReference>
<dbReference type="NCBIfam" id="TIGR01494">
    <property type="entry name" value="ATPase_P-type"/>
    <property type="match status" value="1"/>
</dbReference>
<dbReference type="Gene3D" id="3.30.70.100">
    <property type="match status" value="1"/>
</dbReference>
<dbReference type="SUPFAM" id="SSF55008">
    <property type="entry name" value="HMA, heavy metal-associated domain"/>
    <property type="match status" value="1"/>
</dbReference>
<comment type="similarity">
    <text evidence="2 11">Belongs to the cation transport ATPase (P-type) (TC 3.A.3) family. Type IB subfamily.</text>
</comment>
<dbReference type="GO" id="GO:0005524">
    <property type="term" value="F:ATP binding"/>
    <property type="evidence" value="ECO:0007669"/>
    <property type="project" value="UniProtKB-UniRule"/>
</dbReference>
<feature type="transmembrane region" description="Helical" evidence="11">
    <location>
        <begin position="692"/>
        <end position="709"/>
    </location>
</feature>
<dbReference type="PROSITE" id="PS50846">
    <property type="entry name" value="HMA_2"/>
    <property type="match status" value="1"/>
</dbReference>
<evidence type="ECO:0000259" key="12">
    <source>
        <dbReference type="PROSITE" id="PS50846"/>
    </source>
</evidence>
<sequence length="739" mass="79334">MTCANCALRIEKGLNKLNGVEDARVNFAMETAYVKFNTELQTKDLIEKVKSLGYNASEHLSSSTPKVIEEHVKEKNRLRFRFISSAILAFPLFYTMASHFSILSFLPVPEYLMHPWVQFLFAAPVQFWIGFPFYKGAFRALKNGSANMDVLVALGTSAAFGYSFVYSLTLGLSLEDPWFLNQSQSHQGHGMYPSLYYETSAVLLAFLLAGKWMEAIARGKSSQAIQALLGLRPDTVRIKKDSEWIEVPLEFLKEGDLIQIRPGERIPTDGIVLDGSSSVDESMLTGESLPVQKVSSSKLFGGTMNGKGGLIERADKVGQDTVLSSIIKTVEEAQASRAPLQRIADKISAIFVPSVVVIAVLDFLIWSFFIDFGNLSGALEKSIAVLVIACPCALGLATPVSLLVGTGKGATMGILFRNAESLETVSSLEVLAFDKTGTLTEGKPRLTAISVQGDEENNFLRKVASVESSSEHPLGAAIVAEALAKSLVIGTPTKVVSEPGGGIRANLEEDSIVIGKKEFLEAQGVSIPKNLADIVNQWELSAKTVVWAAIEGGKKALGILALEDSLKSSSIRAVQKLRELGLELVLLTGDHLKTAEAVAAETGIQKIEASLNPNGKAAIIQAMQIGGKKVGMAGDGMNDAPALAVAQVGFAMGNGTDIAMESAGVVLVKGDLLRIWDSIRLSRATVRNIRQNLFWALAYNAIGIPIAALGYLAPWLAGAAMALSSVSVVTNALRLRNFR</sequence>
<keyword evidence="3 11" id="KW-1003">Cell membrane</keyword>
<dbReference type="PANTHER" id="PTHR43520">
    <property type="entry name" value="ATP7, ISOFORM B"/>
    <property type="match status" value="1"/>
</dbReference>
<dbReference type="PRINTS" id="PR00119">
    <property type="entry name" value="CATATPASE"/>
</dbReference>
<dbReference type="Gene3D" id="2.70.150.10">
    <property type="entry name" value="Calcium-transporting ATPase, cytoplasmic transduction domain A"/>
    <property type="match status" value="1"/>
</dbReference>
<dbReference type="NCBIfam" id="TIGR01525">
    <property type="entry name" value="ATPase-IB_hvy"/>
    <property type="match status" value="1"/>
</dbReference>
<dbReference type="InterPro" id="IPR036412">
    <property type="entry name" value="HAD-like_sf"/>
</dbReference>
<dbReference type="InterPro" id="IPR008250">
    <property type="entry name" value="ATPase_P-typ_transduc_dom_A_sf"/>
</dbReference>
<evidence type="ECO:0000256" key="5">
    <source>
        <dbReference type="ARBA" id="ARBA00022723"/>
    </source>
</evidence>
<comment type="caution">
    <text evidence="14">The sequence shown here is derived from an EMBL/GenBank/DDBJ whole genome shotgun (WGS) entry which is preliminary data.</text>
</comment>
<evidence type="ECO:0000256" key="1">
    <source>
        <dbReference type="ARBA" id="ARBA00004651"/>
    </source>
</evidence>
<evidence type="ECO:0000313" key="14">
    <source>
        <dbReference type="EMBL" id="PJZ75222.1"/>
    </source>
</evidence>
<feature type="transmembrane region" description="Helical" evidence="11">
    <location>
        <begin position="116"/>
        <end position="138"/>
    </location>
</feature>
<dbReference type="InterPro" id="IPR036163">
    <property type="entry name" value="HMA_dom_sf"/>
</dbReference>
<dbReference type="GO" id="GO:0016887">
    <property type="term" value="F:ATP hydrolysis activity"/>
    <property type="evidence" value="ECO:0007669"/>
    <property type="project" value="InterPro"/>
</dbReference>
<dbReference type="Proteomes" id="UP000231962">
    <property type="component" value="Unassembled WGS sequence"/>
</dbReference>
<feature type="transmembrane region" description="Helical" evidence="11">
    <location>
        <begin position="347"/>
        <end position="370"/>
    </location>
</feature>
<organism evidence="14 16">
    <name type="scientific">Leptospira perolatii</name>
    <dbReference type="NCBI Taxonomy" id="2023191"/>
    <lineage>
        <taxon>Bacteria</taxon>
        <taxon>Pseudomonadati</taxon>
        <taxon>Spirochaetota</taxon>
        <taxon>Spirochaetia</taxon>
        <taxon>Leptospirales</taxon>
        <taxon>Leptospiraceae</taxon>
        <taxon>Leptospira</taxon>
    </lineage>
</organism>
<evidence type="ECO:0000256" key="7">
    <source>
        <dbReference type="ARBA" id="ARBA00022840"/>
    </source>
</evidence>
<evidence type="ECO:0000313" key="16">
    <source>
        <dbReference type="Proteomes" id="UP000231990"/>
    </source>
</evidence>
<reference evidence="15 16" key="1">
    <citation type="submission" date="2017-07" db="EMBL/GenBank/DDBJ databases">
        <title>Leptospira spp. isolated from tropical soils.</title>
        <authorList>
            <person name="Thibeaux R."/>
            <person name="Iraola G."/>
            <person name="Ferres I."/>
            <person name="Bierque E."/>
            <person name="Girault D."/>
            <person name="Soupe-Gilbert M.-E."/>
            <person name="Picardeau M."/>
            <person name="Goarant C."/>
        </authorList>
    </citation>
    <scope>NUCLEOTIDE SEQUENCE [LARGE SCALE GENOMIC DNA]</scope>
    <source>
        <strain evidence="14 16">FH1-B-B1</strain>
        <strain evidence="13 15">FH1-B-C1</strain>
    </source>
</reference>
<evidence type="ECO:0000256" key="10">
    <source>
        <dbReference type="ARBA" id="ARBA00023136"/>
    </source>
</evidence>
<evidence type="ECO:0000256" key="9">
    <source>
        <dbReference type="ARBA" id="ARBA00022989"/>
    </source>
</evidence>
<keyword evidence="7 11" id="KW-0067">ATP-binding</keyword>
<dbReference type="FunFam" id="3.30.70.100:FF:000001">
    <property type="entry name" value="ATPase copper transporting beta"/>
    <property type="match status" value="1"/>
</dbReference>
<feature type="transmembrane region" description="Helical" evidence="11">
    <location>
        <begin position="382"/>
        <end position="404"/>
    </location>
</feature>
<protein>
    <submittedName>
        <fullName evidence="14">Copper-translocating P-type ATPase</fullName>
    </submittedName>
</protein>
<dbReference type="CDD" id="cd02094">
    <property type="entry name" value="P-type_ATPase_Cu-like"/>
    <property type="match status" value="1"/>
</dbReference>
<keyword evidence="9 11" id="KW-1133">Transmembrane helix</keyword>
<evidence type="ECO:0000256" key="8">
    <source>
        <dbReference type="ARBA" id="ARBA00022967"/>
    </source>
</evidence>
<dbReference type="SUPFAM" id="SSF81653">
    <property type="entry name" value="Calcium ATPase, transduction domain A"/>
    <property type="match status" value="1"/>
</dbReference>
<dbReference type="GO" id="GO:0055070">
    <property type="term" value="P:copper ion homeostasis"/>
    <property type="evidence" value="ECO:0007669"/>
    <property type="project" value="TreeGrafter"/>
</dbReference>
<dbReference type="InterPro" id="IPR006121">
    <property type="entry name" value="HMA_dom"/>
</dbReference>
<keyword evidence="8" id="KW-1278">Translocase</keyword>
<dbReference type="AlphaFoldDB" id="A0A2M9ZSZ6"/>
<dbReference type="InterPro" id="IPR059000">
    <property type="entry name" value="ATPase_P-type_domA"/>
</dbReference>
<dbReference type="SFLD" id="SFLDS00003">
    <property type="entry name" value="Haloacid_Dehalogenase"/>
    <property type="match status" value="1"/>
</dbReference>
<feature type="transmembrane region" description="Helical" evidence="11">
    <location>
        <begin position="82"/>
        <end position="104"/>
    </location>
</feature>
<dbReference type="Gene3D" id="3.40.50.1000">
    <property type="entry name" value="HAD superfamily/HAD-like"/>
    <property type="match status" value="1"/>
</dbReference>
<dbReference type="Gene3D" id="3.40.1110.10">
    <property type="entry name" value="Calcium-transporting ATPase, cytoplasmic domain N"/>
    <property type="match status" value="1"/>
</dbReference>